<organism evidence="2 3">
    <name type="scientific">Catenibacillus scindens</name>
    <dbReference type="NCBI Taxonomy" id="673271"/>
    <lineage>
        <taxon>Bacteria</taxon>
        <taxon>Bacillati</taxon>
        <taxon>Bacillota</taxon>
        <taxon>Clostridia</taxon>
        <taxon>Lachnospirales</taxon>
        <taxon>Lachnospiraceae</taxon>
        <taxon>Catenibacillus</taxon>
    </lineage>
</organism>
<dbReference type="EMBL" id="JACHFW010000002">
    <property type="protein sequence ID" value="MBB5263753.1"/>
    <property type="molecule type" value="Genomic_DNA"/>
</dbReference>
<evidence type="ECO:0000313" key="2">
    <source>
        <dbReference type="EMBL" id="MBB5263753.1"/>
    </source>
</evidence>
<keyword evidence="1" id="KW-0472">Membrane</keyword>
<sequence length="189" mass="21152">MNFPYFFVMVLGAIAIVTAVSAIYFQLYKRHVNRAVKEGKRTAHTMVSPFYVLLITAILVLIATTIISYFVGYKTAYDRMENAASSQDDGGESWGQQTFYAEITEISGTLEDGNTITVKGLSVNDINYRGKFSFSVFGETSLEWHNTPLDFSELEAGDMISVTYRGEIQETSPAVINEVLRIQLLDDNK</sequence>
<keyword evidence="1" id="KW-0812">Transmembrane</keyword>
<dbReference type="RefSeq" id="WP_243164629.1">
    <property type="nucleotide sequence ID" value="NZ_JACHFW010000002.1"/>
</dbReference>
<evidence type="ECO:0000256" key="1">
    <source>
        <dbReference type="SAM" id="Phobius"/>
    </source>
</evidence>
<evidence type="ECO:0000313" key="3">
    <source>
        <dbReference type="Proteomes" id="UP000543642"/>
    </source>
</evidence>
<dbReference type="Proteomes" id="UP000543642">
    <property type="component" value="Unassembled WGS sequence"/>
</dbReference>
<feature type="transmembrane region" description="Helical" evidence="1">
    <location>
        <begin position="6"/>
        <end position="28"/>
    </location>
</feature>
<gene>
    <name evidence="2" type="ORF">HNP82_000851</name>
</gene>
<protein>
    <submittedName>
        <fullName evidence="2">Putative membrane protein</fullName>
    </submittedName>
</protein>
<feature type="transmembrane region" description="Helical" evidence="1">
    <location>
        <begin position="49"/>
        <end position="71"/>
    </location>
</feature>
<name>A0A7W8M445_9FIRM</name>
<comment type="caution">
    <text evidence="2">The sequence shown here is derived from an EMBL/GenBank/DDBJ whole genome shotgun (WGS) entry which is preliminary data.</text>
</comment>
<keyword evidence="1" id="KW-1133">Transmembrane helix</keyword>
<reference evidence="2 3" key="1">
    <citation type="submission" date="2020-08" db="EMBL/GenBank/DDBJ databases">
        <title>Genomic Encyclopedia of Type Strains, Phase IV (KMG-IV): sequencing the most valuable type-strain genomes for metagenomic binning, comparative biology and taxonomic classification.</title>
        <authorList>
            <person name="Goeker M."/>
        </authorList>
    </citation>
    <scope>NUCLEOTIDE SEQUENCE [LARGE SCALE GENOMIC DNA]</scope>
    <source>
        <strain evidence="2 3">DSM 106146</strain>
    </source>
</reference>
<proteinExistence type="predicted"/>
<keyword evidence="3" id="KW-1185">Reference proteome</keyword>
<dbReference type="AlphaFoldDB" id="A0A7W8M445"/>
<accession>A0A7W8M445</accession>